<evidence type="ECO:0000256" key="1">
    <source>
        <dbReference type="SAM" id="Phobius"/>
    </source>
</evidence>
<sequence length="58" mass="6595">MNVTRMFLKMSQWARNPPSEGRVKLVIGVVVVCLILVGIEKFIGWPDWATVEKLQGRP</sequence>
<dbReference type="RefSeq" id="WP_200811273.1">
    <property type="nucleotide sequence ID" value="NZ_FWFT01000001.1"/>
</dbReference>
<accession>A0A1Y5RF63</accession>
<keyword evidence="1" id="KW-0472">Membrane</keyword>
<evidence type="ECO:0000313" key="2">
    <source>
        <dbReference type="EMBL" id="SLN15704.1"/>
    </source>
</evidence>
<organism evidence="2 3">
    <name type="scientific">Pseudooctadecabacter jejudonensis</name>
    <dbReference type="NCBI Taxonomy" id="1391910"/>
    <lineage>
        <taxon>Bacteria</taxon>
        <taxon>Pseudomonadati</taxon>
        <taxon>Pseudomonadota</taxon>
        <taxon>Alphaproteobacteria</taxon>
        <taxon>Rhodobacterales</taxon>
        <taxon>Paracoccaceae</taxon>
        <taxon>Pseudooctadecabacter</taxon>
    </lineage>
</organism>
<keyword evidence="1" id="KW-0812">Transmembrane</keyword>
<keyword evidence="3" id="KW-1185">Reference proteome</keyword>
<name>A0A1Y5RF63_9RHOB</name>
<keyword evidence="1" id="KW-1133">Transmembrane helix</keyword>
<dbReference type="EMBL" id="FWFT01000001">
    <property type="protein sequence ID" value="SLN15704.1"/>
    <property type="molecule type" value="Genomic_DNA"/>
</dbReference>
<evidence type="ECO:0000313" key="3">
    <source>
        <dbReference type="Proteomes" id="UP000193623"/>
    </source>
</evidence>
<dbReference type="Proteomes" id="UP000193623">
    <property type="component" value="Unassembled WGS sequence"/>
</dbReference>
<proteinExistence type="predicted"/>
<protein>
    <submittedName>
        <fullName evidence="2">Uncharacterized protein</fullName>
    </submittedName>
</protein>
<reference evidence="2 3" key="1">
    <citation type="submission" date="2017-03" db="EMBL/GenBank/DDBJ databases">
        <authorList>
            <person name="Afonso C.L."/>
            <person name="Miller P.J."/>
            <person name="Scott M.A."/>
            <person name="Spackman E."/>
            <person name="Goraichik I."/>
            <person name="Dimitrov K.M."/>
            <person name="Suarez D.L."/>
            <person name="Swayne D.E."/>
        </authorList>
    </citation>
    <scope>NUCLEOTIDE SEQUENCE [LARGE SCALE GENOMIC DNA]</scope>
    <source>
        <strain evidence="2 3">CECT 8397</strain>
    </source>
</reference>
<gene>
    <name evidence="2" type="ORF">PSJ8397_00358</name>
</gene>
<feature type="transmembrane region" description="Helical" evidence="1">
    <location>
        <begin position="21"/>
        <end position="39"/>
    </location>
</feature>
<dbReference type="AlphaFoldDB" id="A0A1Y5RF63"/>